<evidence type="ECO:0000259" key="11">
    <source>
        <dbReference type="PROSITE" id="PS50929"/>
    </source>
</evidence>
<evidence type="ECO:0000256" key="9">
    <source>
        <dbReference type="SAM" id="Phobius"/>
    </source>
</evidence>
<gene>
    <name evidence="12" type="ORF">H0486_02190</name>
</gene>
<name>A0A839JWC9_9FIRM</name>
<feature type="transmembrane region" description="Helical" evidence="9">
    <location>
        <begin position="157"/>
        <end position="174"/>
    </location>
</feature>
<dbReference type="InterPro" id="IPR027417">
    <property type="entry name" value="P-loop_NTPase"/>
</dbReference>
<feature type="transmembrane region" description="Helical" evidence="9">
    <location>
        <begin position="237"/>
        <end position="258"/>
    </location>
</feature>
<comment type="caution">
    <text evidence="12">The sequence shown here is derived from an EMBL/GenBank/DDBJ whole genome shotgun (WGS) entry which is preliminary data.</text>
</comment>
<evidence type="ECO:0000256" key="3">
    <source>
        <dbReference type="ARBA" id="ARBA00022475"/>
    </source>
</evidence>
<dbReference type="AlphaFoldDB" id="A0A839JWC9"/>
<dbReference type="InterPro" id="IPR011527">
    <property type="entry name" value="ABC1_TM_dom"/>
</dbReference>
<dbReference type="SMART" id="SM00382">
    <property type="entry name" value="AAA"/>
    <property type="match status" value="1"/>
</dbReference>
<dbReference type="GO" id="GO:0015421">
    <property type="term" value="F:ABC-type oligopeptide transporter activity"/>
    <property type="evidence" value="ECO:0007669"/>
    <property type="project" value="TreeGrafter"/>
</dbReference>
<keyword evidence="8 9" id="KW-0472">Membrane</keyword>
<dbReference type="InterPro" id="IPR039421">
    <property type="entry name" value="Type_1_exporter"/>
</dbReference>
<evidence type="ECO:0000256" key="6">
    <source>
        <dbReference type="ARBA" id="ARBA00022840"/>
    </source>
</evidence>
<dbReference type="GO" id="GO:0005524">
    <property type="term" value="F:ATP binding"/>
    <property type="evidence" value="ECO:0007669"/>
    <property type="project" value="UniProtKB-KW"/>
</dbReference>
<evidence type="ECO:0000256" key="5">
    <source>
        <dbReference type="ARBA" id="ARBA00022741"/>
    </source>
</evidence>
<organism evidence="12 13">
    <name type="scientific">Variimorphobacter saccharofermentans</name>
    <dbReference type="NCBI Taxonomy" id="2755051"/>
    <lineage>
        <taxon>Bacteria</taxon>
        <taxon>Bacillati</taxon>
        <taxon>Bacillota</taxon>
        <taxon>Clostridia</taxon>
        <taxon>Lachnospirales</taxon>
        <taxon>Lachnospiraceae</taxon>
        <taxon>Variimorphobacter</taxon>
    </lineage>
</organism>
<keyword evidence="4 9" id="KW-0812">Transmembrane</keyword>
<reference evidence="12 13" key="1">
    <citation type="submission" date="2020-07" db="EMBL/GenBank/DDBJ databases">
        <title>Characterization and genome sequencing of isolate MD1, a novel member within the family Lachnospiraceae.</title>
        <authorList>
            <person name="Rettenmaier R."/>
            <person name="Di Bello L."/>
            <person name="Zinser C."/>
            <person name="Scheitz K."/>
            <person name="Liebl W."/>
            <person name="Zverlov V."/>
        </authorList>
    </citation>
    <scope>NUCLEOTIDE SEQUENCE [LARGE SCALE GENOMIC DNA]</scope>
    <source>
        <strain evidence="12 13">MD1</strain>
    </source>
</reference>
<dbReference type="GO" id="GO:0005886">
    <property type="term" value="C:plasma membrane"/>
    <property type="evidence" value="ECO:0007669"/>
    <property type="project" value="UniProtKB-SubCell"/>
</dbReference>
<evidence type="ECO:0000259" key="10">
    <source>
        <dbReference type="PROSITE" id="PS50893"/>
    </source>
</evidence>
<keyword evidence="5" id="KW-0547">Nucleotide-binding</keyword>
<dbReference type="InterPro" id="IPR036640">
    <property type="entry name" value="ABC1_TM_sf"/>
</dbReference>
<dbReference type="Proteomes" id="UP000574276">
    <property type="component" value="Unassembled WGS sequence"/>
</dbReference>
<dbReference type="EMBL" id="JACEGA010000001">
    <property type="protein sequence ID" value="MBB2181686.1"/>
    <property type="molecule type" value="Genomic_DNA"/>
</dbReference>
<dbReference type="Pfam" id="PF00664">
    <property type="entry name" value="ABC_membrane"/>
    <property type="match status" value="1"/>
</dbReference>
<dbReference type="FunFam" id="3.40.50.300:FF:000854">
    <property type="entry name" value="Multidrug ABC transporter ATP-binding protein"/>
    <property type="match status" value="1"/>
</dbReference>
<dbReference type="SUPFAM" id="SSF52540">
    <property type="entry name" value="P-loop containing nucleoside triphosphate hydrolases"/>
    <property type="match status" value="1"/>
</dbReference>
<sequence length="585" mass="64808">MLRLARYLKHYKKEVILGPFFKLLEAIFELIVPLVMASIIDTGIRGGDRVYVLQRGGILLLLGTSGLIFALICQYSASKASQGFGTMVRNDLFSHINSLSHGELDGFGTNFLITVITNDVNQMQLAVAMLIRLVVRAPFLVVGAIIMAMLLDLKLSIVFLVVAPLVSFILYWVMKKSVPFYKVRQKVLDRISMITRENLTGARVIRAFSTQDKEEKRFEDTNEEAAQIAIRVGKLSAILNPATFTIMNMAIIAIIWFGGIQVDTGHLTQGEVIAFVNYMTQISLALVVVANLVVIFTKAGASATRINQVFDTKPHMQEGKVTIEDLEQEKGDGISQKPIISLREIYFAYPDSEEYALENITFDVMPGETIGIIGGTGSGKSTLVNLLPRLYDATKGELLINGLDIKEYSYDTLRRQFGIAPQKTVLFSGSIRDNLRMAKEDATDEEIRRAIRISQSEEFVETLSKGYDSEISQGGKNLSGGQRQRLTIARALIRNPKILILDDSASALDYSTEAKLRKALYTECGGMTIIMVSQRAGSIRHADKIIVMDDGKIAGIGTHNQLIKSCEVYREICHSQPGMEEVTEA</sequence>
<dbReference type="PANTHER" id="PTHR43394:SF1">
    <property type="entry name" value="ATP-BINDING CASSETTE SUB-FAMILY B MEMBER 10, MITOCHONDRIAL"/>
    <property type="match status" value="1"/>
</dbReference>
<comment type="subcellular location">
    <subcellularLocation>
        <location evidence="1">Cell membrane</location>
        <topology evidence="1">Multi-pass membrane protein</topology>
    </subcellularLocation>
</comment>
<dbReference type="Gene3D" id="1.20.1560.10">
    <property type="entry name" value="ABC transporter type 1, transmembrane domain"/>
    <property type="match status" value="1"/>
</dbReference>
<evidence type="ECO:0000256" key="4">
    <source>
        <dbReference type="ARBA" id="ARBA00022692"/>
    </source>
</evidence>
<feature type="transmembrane region" description="Helical" evidence="9">
    <location>
        <begin position="133"/>
        <end position="151"/>
    </location>
</feature>
<evidence type="ECO:0000256" key="8">
    <source>
        <dbReference type="ARBA" id="ARBA00023136"/>
    </source>
</evidence>
<evidence type="ECO:0000256" key="7">
    <source>
        <dbReference type="ARBA" id="ARBA00022989"/>
    </source>
</evidence>
<keyword evidence="13" id="KW-1185">Reference proteome</keyword>
<dbReference type="CDD" id="cd18548">
    <property type="entry name" value="ABC_6TM_Tm287_like"/>
    <property type="match status" value="1"/>
</dbReference>
<dbReference type="PROSITE" id="PS50893">
    <property type="entry name" value="ABC_TRANSPORTER_2"/>
    <property type="match status" value="1"/>
</dbReference>
<dbReference type="PROSITE" id="PS50929">
    <property type="entry name" value="ABC_TM1F"/>
    <property type="match status" value="1"/>
</dbReference>
<keyword evidence="6 12" id="KW-0067">ATP-binding</keyword>
<evidence type="ECO:0000313" key="13">
    <source>
        <dbReference type="Proteomes" id="UP000574276"/>
    </source>
</evidence>
<accession>A0A839JWC9</accession>
<evidence type="ECO:0000256" key="1">
    <source>
        <dbReference type="ARBA" id="ARBA00004651"/>
    </source>
</evidence>
<dbReference type="GO" id="GO:0016887">
    <property type="term" value="F:ATP hydrolysis activity"/>
    <property type="evidence" value="ECO:0007669"/>
    <property type="project" value="InterPro"/>
</dbReference>
<dbReference type="Pfam" id="PF00005">
    <property type="entry name" value="ABC_tran"/>
    <property type="match status" value="1"/>
</dbReference>
<keyword evidence="3" id="KW-1003">Cell membrane</keyword>
<keyword evidence="7 9" id="KW-1133">Transmembrane helix</keyword>
<dbReference type="RefSeq" id="WP_228351453.1">
    <property type="nucleotide sequence ID" value="NZ_JACEGA010000001.1"/>
</dbReference>
<feature type="domain" description="ABC transmembrane type-1" evidence="11">
    <location>
        <begin position="16"/>
        <end position="298"/>
    </location>
</feature>
<dbReference type="Gene3D" id="3.40.50.300">
    <property type="entry name" value="P-loop containing nucleotide triphosphate hydrolases"/>
    <property type="match status" value="1"/>
</dbReference>
<dbReference type="SUPFAM" id="SSF90123">
    <property type="entry name" value="ABC transporter transmembrane region"/>
    <property type="match status" value="1"/>
</dbReference>
<evidence type="ECO:0000256" key="2">
    <source>
        <dbReference type="ARBA" id="ARBA00022448"/>
    </source>
</evidence>
<dbReference type="InterPro" id="IPR003593">
    <property type="entry name" value="AAA+_ATPase"/>
</dbReference>
<feature type="transmembrane region" description="Helical" evidence="9">
    <location>
        <begin position="52"/>
        <end position="72"/>
    </location>
</feature>
<feature type="transmembrane region" description="Helical" evidence="9">
    <location>
        <begin position="278"/>
        <end position="297"/>
    </location>
</feature>
<proteinExistence type="predicted"/>
<dbReference type="PANTHER" id="PTHR43394">
    <property type="entry name" value="ATP-DEPENDENT PERMEASE MDL1, MITOCHONDRIAL"/>
    <property type="match status" value="1"/>
</dbReference>
<dbReference type="InterPro" id="IPR003439">
    <property type="entry name" value="ABC_transporter-like_ATP-bd"/>
</dbReference>
<keyword evidence="2" id="KW-0813">Transport</keyword>
<dbReference type="InterPro" id="IPR017871">
    <property type="entry name" value="ABC_transporter-like_CS"/>
</dbReference>
<feature type="domain" description="ABC transporter" evidence="10">
    <location>
        <begin position="340"/>
        <end position="575"/>
    </location>
</feature>
<protein>
    <submittedName>
        <fullName evidence="12">ABC transporter ATP-binding protein</fullName>
    </submittedName>
</protein>
<feature type="transmembrane region" description="Helical" evidence="9">
    <location>
        <begin position="20"/>
        <end position="40"/>
    </location>
</feature>
<dbReference type="PROSITE" id="PS00211">
    <property type="entry name" value="ABC_TRANSPORTER_1"/>
    <property type="match status" value="1"/>
</dbReference>
<evidence type="ECO:0000313" key="12">
    <source>
        <dbReference type="EMBL" id="MBB2181686.1"/>
    </source>
</evidence>